<evidence type="ECO:0000313" key="3">
    <source>
        <dbReference type="Proteomes" id="UP000658131"/>
    </source>
</evidence>
<dbReference type="RefSeq" id="WP_262399383.1">
    <property type="nucleotide sequence ID" value="NZ_JACRTB010000007.1"/>
</dbReference>
<organism evidence="2 3">
    <name type="scientific">Yanshouia hominis</name>
    <dbReference type="NCBI Taxonomy" id="2763673"/>
    <lineage>
        <taxon>Bacteria</taxon>
        <taxon>Bacillati</taxon>
        <taxon>Bacillota</taxon>
        <taxon>Clostridia</taxon>
        <taxon>Eubacteriales</taxon>
        <taxon>Oscillospiraceae</taxon>
        <taxon>Yanshouia</taxon>
    </lineage>
</organism>
<protein>
    <submittedName>
        <fullName evidence="2">DUF2577 domain-containing protein</fullName>
    </submittedName>
</protein>
<dbReference type="Proteomes" id="UP000658131">
    <property type="component" value="Unassembled WGS sequence"/>
</dbReference>
<keyword evidence="3" id="KW-1185">Reference proteome</keyword>
<reference evidence="2 3" key="1">
    <citation type="submission" date="2020-08" db="EMBL/GenBank/DDBJ databases">
        <title>Genome public.</title>
        <authorList>
            <person name="Liu C."/>
            <person name="Sun Q."/>
        </authorList>
    </citation>
    <scope>NUCLEOTIDE SEQUENCE [LARGE SCALE GENOMIC DNA]</scope>
    <source>
        <strain evidence="2 3">BX1</strain>
    </source>
</reference>
<gene>
    <name evidence="2" type="ORF">H8717_05225</name>
</gene>
<sequence>MQENPYQAMLSVMGGEAGRQFLPMVRTGVVVSVSPLTVQSGDLTLDAGDLLIDPRLLARERAVTASDLEGTADFPSPPGTGTGFSNGSASLTAQLPGELASGDQVALITPDGERFIILCKAVALS</sequence>
<proteinExistence type="predicted"/>
<accession>A0ABR7NHC7</accession>
<evidence type="ECO:0000256" key="1">
    <source>
        <dbReference type="SAM" id="MobiDB-lite"/>
    </source>
</evidence>
<dbReference type="Pfam" id="PF10844">
    <property type="entry name" value="DUF2577"/>
    <property type="match status" value="1"/>
</dbReference>
<name>A0ABR7NHC7_9FIRM</name>
<evidence type="ECO:0000313" key="2">
    <source>
        <dbReference type="EMBL" id="MBC8575813.1"/>
    </source>
</evidence>
<comment type="caution">
    <text evidence="2">The sequence shown here is derived from an EMBL/GenBank/DDBJ whole genome shotgun (WGS) entry which is preliminary data.</text>
</comment>
<dbReference type="EMBL" id="JACRTB010000007">
    <property type="protein sequence ID" value="MBC8575813.1"/>
    <property type="molecule type" value="Genomic_DNA"/>
</dbReference>
<dbReference type="InterPro" id="IPR022555">
    <property type="entry name" value="DUF2577"/>
</dbReference>
<feature type="region of interest" description="Disordered" evidence="1">
    <location>
        <begin position="68"/>
        <end position="89"/>
    </location>
</feature>